<protein>
    <submittedName>
        <fullName evidence="8">Radical SAM protein</fullName>
    </submittedName>
</protein>
<proteinExistence type="predicted"/>
<keyword evidence="4" id="KW-0408">Iron</keyword>
<dbReference type="SFLD" id="SFLDG01123">
    <property type="entry name" value="methyltransferase_(Class_B)"/>
    <property type="match status" value="1"/>
</dbReference>
<dbReference type="Pfam" id="PF00550">
    <property type="entry name" value="PP-binding"/>
    <property type="match status" value="1"/>
</dbReference>
<dbReference type="Proteomes" id="UP001597045">
    <property type="component" value="Unassembled WGS sequence"/>
</dbReference>
<dbReference type="SUPFAM" id="SSF47336">
    <property type="entry name" value="ACP-like"/>
    <property type="match status" value="1"/>
</dbReference>
<dbReference type="InterPro" id="IPR006638">
    <property type="entry name" value="Elp3/MiaA/NifB-like_rSAM"/>
</dbReference>
<dbReference type="InterPro" id="IPR036736">
    <property type="entry name" value="ACP-like_sf"/>
</dbReference>
<sequence length="514" mass="56308">MEYTAEHLIGTGEHEISIMDMNTQDDVAAAVRGQDLVLMGVRNVDSGMDNEAPELPLIKSIVGRFRDAYDGPIGIAGSAVNLSAEGVRDYLGVEYALVSKGFGAIDRLLGGLSDGSAKPGIIRDYTKCVSGVFQRNVIDKEFYLKDGGRIGVATKFGCPFRCQHCDYPAIDGRVITMRPPAEVVTEVGNLHRAGIDKIFFADAQFNIPVKHAIAILEGMLAADLGDVDWDGFINPHKAAFNERLAKLYRAFGKNQVHFGVDSLSDRVLRQLRKGFTVDDVRNAVRMCRDQGMEVSCSLLFGSPSETLESVRETFRHIDEIGFNYVDVSPRIRIYPETPLYEIAAEQGLFTAGDPLLHPVFYPVSREILEAIYTMSDARPECHAAGLVQYFSFDSTHLPTEGLVVSASREQTATRVKQVMTRTLDLPLSAGQIRDDQSLYTSVIGMDSMGLLQVLVALETEFGCDIDDEDVMAADLKDVASLVRLVEDKIVVIPHHLGDGGHHVLVVDVAAELGL</sequence>
<dbReference type="SUPFAM" id="SSF102114">
    <property type="entry name" value="Radical SAM enzymes"/>
    <property type="match status" value="1"/>
</dbReference>
<evidence type="ECO:0000256" key="4">
    <source>
        <dbReference type="ARBA" id="ARBA00023004"/>
    </source>
</evidence>
<name>A0ABW3M5N5_9PSEU</name>
<dbReference type="SMART" id="SM00729">
    <property type="entry name" value="Elp3"/>
    <property type="match status" value="1"/>
</dbReference>
<evidence type="ECO:0000259" key="7">
    <source>
        <dbReference type="PROSITE" id="PS51918"/>
    </source>
</evidence>
<dbReference type="SFLD" id="SFLDS00029">
    <property type="entry name" value="Radical_SAM"/>
    <property type="match status" value="1"/>
</dbReference>
<evidence type="ECO:0000256" key="1">
    <source>
        <dbReference type="ARBA" id="ARBA00001966"/>
    </source>
</evidence>
<dbReference type="Pfam" id="PF04055">
    <property type="entry name" value="Radical_SAM"/>
    <property type="match status" value="1"/>
</dbReference>
<dbReference type="PROSITE" id="PS50075">
    <property type="entry name" value="CARRIER"/>
    <property type="match status" value="1"/>
</dbReference>
<dbReference type="InterPro" id="IPR009081">
    <property type="entry name" value="PP-bd_ACP"/>
</dbReference>
<dbReference type="InterPro" id="IPR023404">
    <property type="entry name" value="rSAM_horseshoe"/>
</dbReference>
<keyword evidence="2" id="KW-0949">S-adenosyl-L-methionine</keyword>
<feature type="domain" description="Carrier" evidence="6">
    <location>
        <begin position="409"/>
        <end position="489"/>
    </location>
</feature>
<reference evidence="9" key="1">
    <citation type="journal article" date="2019" name="Int. J. Syst. Evol. Microbiol.">
        <title>The Global Catalogue of Microorganisms (GCM) 10K type strain sequencing project: providing services to taxonomists for standard genome sequencing and annotation.</title>
        <authorList>
            <consortium name="The Broad Institute Genomics Platform"/>
            <consortium name="The Broad Institute Genome Sequencing Center for Infectious Disease"/>
            <person name="Wu L."/>
            <person name="Ma J."/>
        </authorList>
    </citation>
    <scope>NUCLEOTIDE SEQUENCE [LARGE SCALE GENOMIC DNA]</scope>
    <source>
        <strain evidence="9">JCM 31486</strain>
    </source>
</reference>
<dbReference type="InterPro" id="IPR051198">
    <property type="entry name" value="BchE-like"/>
</dbReference>
<dbReference type="InterPro" id="IPR034466">
    <property type="entry name" value="Methyltransferase_Class_B"/>
</dbReference>
<dbReference type="PROSITE" id="PS51918">
    <property type="entry name" value="RADICAL_SAM"/>
    <property type="match status" value="1"/>
</dbReference>
<dbReference type="Gene3D" id="3.80.30.20">
    <property type="entry name" value="tm_1862 like domain"/>
    <property type="match status" value="1"/>
</dbReference>
<evidence type="ECO:0000256" key="2">
    <source>
        <dbReference type="ARBA" id="ARBA00022691"/>
    </source>
</evidence>
<dbReference type="EMBL" id="JBHTIS010000490">
    <property type="protein sequence ID" value="MFD1046020.1"/>
    <property type="molecule type" value="Genomic_DNA"/>
</dbReference>
<comment type="caution">
    <text evidence="8">The sequence shown here is derived from an EMBL/GenBank/DDBJ whole genome shotgun (WGS) entry which is preliminary data.</text>
</comment>
<evidence type="ECO:0000256" key="5">
    <source>
        <dbReference type="ARBA" id="ARBA00023014"/>
    </source>
</evidence>
<accession>A0ABW3M5N5</accession>
<evidence type="ECO:0000259" key="6">
    <source>
        <dbReference type="PROSITE" id="PS50075"/>
    </source>
</evidence>
<feature type="non-terminal residue" evidence="8">
    <location>
        <position position="514"/>
    </location>
</feature>
<dbReference type="PANTHER" id="PTHR43409">
    <property type="entry name" value="ANAEROBIC MAGNESIUM-PROTOPORPHYRIN IX MONOMETHYL ESTER CYCLASE-RELATED"/>
    <property type="match status" value="1"/>
</dbReference>
<evidence type="ECO:0000256" key="3">
    <source>
        <dbReference type="ARBA" id="ARBA00022723"/>
    </source>
</evidence>
<dbReference type="InterPro" id="IPR007197">
    <property type="entry name" value="rSAM"/>
</dbReference>
<dbReference type="InterPro" id="IPR058240">
    <property type="entry name" value="rSAM_sf"/>
</dbReference>
<keyword evidence="5" id="KW-0411">Iron-sulfur</keyword>
<dbReference type="PANTHER" id="PTHR43409:SF16">
    <property type="entry name" value="SLR0320 PROTEIN"/>
    <property type="match status" value="1"/>
</dbReference>
<feature type="domain" description="Radical SAM core" evidence="7">
    <location>
        <begin position="144"/>
        <end position="359"/>
    </location>
</feature>
<dbReference type="CDD" id="cd01335">
    <property type="entry name" value="Radical_SAM"/>
    <property type="match status" value="1"/>
</dbReference>
<evidence type="ECO:0000313" key="9">
    <source>
        <dbReference type="Proteomes" id="UP001597045"/>
    </source>
</evidence>
<evidence type="ECO:0000313" key="8">
    <source>
        <dbReference type="EMBL" id="MFD1046020.1"/>
    </source>
</evidence>
<comment type="cofactor">
    <cofactor evidence="1">
        <name>[4Fe-4S] cluster</name>
        <dbReference type="ChEBI" id="CHEBI:49883"/>
    </cofactor>
</comment>
<organism evidence="8 9">
    <name type="scientific">Kibdelosporangium lantanae</name>
    <dbReference type="NCBI Taxonomy" id="1497396"/>
    <lineage>
        <taxon>Bacteria</taxon>
        <taxon>Bacillati</taxon>
        <taxon>Actinomycetota</taxon>
        <taxon>Actinomycetes</taxon>
        <taxon>Pseudonocardiales</taxon>
        <taxon>Pseudonocardiaceae</taxon>
        <taxon>Kibdelosporangium</taxon>
    </lineage>
</organism>
<gene>
    <name evidence="8" type="ORF">ACFQ1S_10820</name>
</gene>
<dbReference type="Gene3D" id="1.10.1200.10">
    <property type="entry name" value="ACP-like"/>
    <property type="match status" value="1"/>
</dbReference>
<dbReference type="SFLD" id="SFLDG01082">
    <property type="entry name" value="B12-binding_domain_containing"/>
    <property type="match status" value="1"/>
</dbReference>
<keyword evidence="3" id="KW-0479">Metal-binding</keyword>
<keyword evidence="9" id="KW-1185">Reference proteome</keyword>